<dbReference type="AlphaFoldDB" id="Q0S462"/>
<organism evidence="2 3">
    <name type="scientific">Rhodococcus jostii (strain RHA1)</name>
    <dbReference type="NCBI Taxonomy" id="101510"/>
    <lineage>
        <taxon>Bacteria</taxon>
        <taxon>Bacillati</taxon>
        <taxon>Actinomycetota</taxon>
        <taxon>Actinomycetes</taxon>
        <taxon>Mycobacteriales</taxon>
        <taxon>Nocardiaceae</taxon>
        <taxon>Rhodococcus</taxon>
    </lineage>
</organism>
<dbReference type="PATRIC" id="fig|101510.16.peg.5940"/>
<proteinExistence type="predicted"/>
<dbReference type="GO" id="GO:0008168">
    <property type="term" value="F:methyltransferase activity"/>
    <property type="evidence" value="ECO:0007669"/>
    <property type="project" value="TreeGrafter"/>
</dbReference>
<dbReference type="Proteomes" id="UP000008710">
    <property type="component" value="Chromosome"/>
</dbReference>
<gene>
    <name evidence="2" type="ordered locus">RHA1_ro05897</name>
</gene>
<dbReference type="eggNOG" id="COG2226">
    <property type="taxonomic scope" value="Bacteria"/>
</dbReference>
<evidence type="ECO:0000259" key="1">
    <source>
        <dbReference type="Pfam" id="PF13847"/>
    </source>
</evidence>
<dbReference type="Pfam" id="PF13847">
    <property type="entry name" value="Methyltransf_31"/>
    <property type="match status" value="1"/>
</dbReference>
<dbReference type="PANTHER" id="PTHR42912">
    <property type="entry name" value="METHYLTRANSFERASE"/>
    <property type="match status" value="1"/>
</dbReference>
<dbReference type="OrthoDB" id="9795634at2"/>
<accession>Q0S462</accession>
<dbReference type="KEGG" id="rha:RHA1_ro05897"/>
<feature type="domain" description="Methyltransferase" evidence="1">
    <location>
        <begin position="38"/>
        <end position="169"/>
    </location>
</feature>
<dbReference type="SUPFAM" id="SSF53335">
    <property type="entry name" value="S-adenosyl-L-methionine-dependent methyltransferases"/>
    <property type="match status" value="1"/>
</dbReference>
<dbReference type="CDD" id="cd02440">
    <property type="entry name" value="AdoMet_MTases"/>
    <property type="match status" value="1"/>
</dbReference>
<dbReference type="InterPro" id="IPR050508">
    <property type="entry name" value="Methyltransf_Superfamily"/>
</dbReference>
<name>Q0S462_RHOJR</name>
<dbReference type="InterPro" id="IPR025714">
    <property type="entry name" value="Methyltranfer_dom"/>
</dbReference>
<dbReference type="Gene3D" id="3.40.50.150">
    <property type="entry name" value="Vaccinia Virus protein VP39"/>
    <property type="match status" value="1"/>
</dbReference>
<evidence type="ECO:0000313" key="3">
    <source>
        <dbReference type="Proteomes" id="UP000008710"/>
    </source>
</evidence>
<dbReference type="RefSeq" id="WP_011597986.1">
    <property type="nucleotide sequence ID" value="NC_008268.1"/>
</dbReference>
<dbReference type="PANTHER" id="PTHR42912:SF93">
    <property type="entry name" value="N6-ADENOSINE-METHYLTRANSFERASE TMT1A"/>
    <property type="match status" value="1"/>
</dbReference>
<dbReference type="EMBL" id="CP000431">
    <property type="protein sequence ID" value="ABG97674.1"/>
    <property type="molecule type" value="Genomic_DNA"/>
</dbReference>
<evidence type="ECO:0000313" key="2">
    <source>
        <dbReference type="EMBL" id="ABG97674.1"/>
    </source>
</evidence>
<protein>
    <recommendedName>
        <fullName evidence="1">Methyltransferase domain-containing protein</fullName>
    </recommendedName>
</protein>
<dbReference type="HOGENOM" id="CLU_057148_1_0_11"/>
<dbReference type="InterPro" id="IPR029063">
    <property type="entry name" value="SAM-dependent_MTases_sf"/>
</dbReference>
<sequence length="288" mass="31792">MNGDETVYTHGHDESVLRNHRWRTAENSAGYLLPHLRAGMTLLDVGCGPGTITADLAGLVAPGVVTAVEMNDDALSLARNEFAKRGVPNTLTVVSDVHALNFPDDSFDVVHAHQVLQHVGDPVQALREMKRVCRPGGIVAARDADYGTFTWFPATPELDEWLTLYKNIARANGGEPDAGRRLRAWAHEAGFADVVNTASTWCFSSDEDREWWGGSWADRSLQSNYADRALELGLATEADLERIAAGWRSWVREDDGWFALLHSEILCRVYQRGGKISRRVPEDGTLAP</sequence>
<reference evidence="3" key="1">
    <citation type="journal article" date="2006" name="Proc. Natl. Acad. Sci. U.S.A.">
        <title>The complete genome of Rhodococcus sp. RHA1 provides insights into a catabolic powerhouse.</title>
        <authorList>
            <person name="McLeod M.P."/>
            <person name="Warren R.L."/>
            <person name="Hsiao W.W.L."/>
            <person name="Araki N."/>
            <person name="Myhre M."/>
            <person name="Fernandes C."/>
            <person name="Miyazawa D."/>
            <person name="Wong W."/>
            <person name="Lillquist A.L."/>
            <person name="Wang D."/>
            <person name="Dosanjh M."/>
            <person name="Hara H."/>
            <person name="Petrescu A."/>
            <person name="Morin R.D."/>
            <person name="Yang G."/>
            <person name="Stott J.M."/>
            <person name="Schein J.E."/>
            <person name="Shin H."/>
            <person name="Smailus D."/>
            <person name="Siddiqui A.S."/>
            <person name="Marra M.A."/>
            <person name="Jones S.J.M."/>
            <person name="Holt R."/>
            <person name="Brinkman F.S.L."/>
            <person name="Miyauchi K."/>
            <person name="Fukuda M."/>
            <person name="Davies J.E."/>
            <person name="Mohn W.W."/>
            <person name="Eltis L.D."/>
        </authorList>
    </citation>
    <scope>NUCLEOTIDE SEQUENCE [LARGE SCALE GENOMIC DNA]</scope>
    <source>
        <strain evidence="3">RHA1</strain>
    </source>
</reference>